<evidence type="ECO:0000256" key="1">
    <source>
        <dbReference type="ARBA" id="ARBA00022839"/>
    </source>
</evidence>
<name>A0A498D8C8_9BACI</name>
<dbReference type="Gene3D" id="3.40.50.10710">
    <property type="entry name" value="Metallo-hydrolase/oxidoreductase"/>
    <property type="match status" value="1"/>
</dbReference>
<dbReference type="RefSeq" id="WP_121522216.1">
    <property type="nucleotide sequence ID" value="NZ_RCHR01000002.1"/>
</dbReference>
<dbReference type="InterPro" id="IPR042173">
    <property type="entry name" value="RNase_J_2"/>
</dbReference>
<organism evidence="4 5">
    <name type="scientific">Oceanobacillus piezotolerans</name>
    <dbReference type="NCBI Taxonomy" id="2448030"/>
    <lineage>
        <taxon>Bacteria</taxon>
        <taxon>Bacillati</taxon>
        <taxon>Bacillota</taxon>
        <taxon>Bacilli</taxon>
        <taxon>Bacillales</taxon>
        <taxon>Bacillaceae</taxon>
        <taxon>Oceanobacillus</taxon>
    </lineage>
</organism>
<accession>A0A498D8C8</accession>
<dbReference type="Gene3D" id="3.60.15.10">
    <property type="entry name" value="Ribonuclease Z/Hydroxyacylglutathione hydrolase-like"/>
    <property type="match status" value="1"/>
</dbReference>
<dbReference type="EMBL" id="RCHR01000002">
    <property type="protein sequence ID" value="RLL46965.1"/>
    <property type="molecule type" value="Genomic_DNA"/>
</dbReference>
<protein>
    <submittedName>
        <fullName evidence="4">MBL fold metallo-hydrolase</fullName>
    </submittedName>
</protein>
<keyword evidence="1" id="KW-0540">Nuclease</keyword>
<proteinExistence type="predicted"/>
<dbReference type="Proteomes" id="UP000270219">
    <property type="component" value="Unassembled WGS sequence"/>
</dbReference>
<keyword evidence="2" id="KW-0694">RNA-binding</keyword>
<feature type="domain" description="Metallo-beta-lactamase" evidence="3">
    <location>
        <begin position="15"/>
        <end position="248"/>
    </location>
</feature>
<evidence type="ECO:0000313" key="5">
    <source>
        <dbReference type="Proteomes" id="UP000270219"/>
    </source>
</evidence>
<keyword evidence="1" id="KW-0269">Exonuclease</keyword>
<dbReference type="SUPFAM" id="SSF56281">
    <property type="entry name" value="Metallo-hydrolase/oxidoreductase"/>
    <property type="match status" value="1"/>
</dbReference>
<dbReference type="AlphaFoldDB" id="A0A498D8C8"/>
<dbReference type="PANTHER" id="PTHR43694:SF1">
    <property type="entry name" value="RIBONUCLEASE J"/>
    <property type="match status" value="1"/>
</dbReference>
<dbReference type="GO" id="GO:0003723">
    <property type="term" value="F:RNA binding"/>
    <property type="evidence" value="ECO:0007669"/>
    <property type="project" value="UniProtKB-KW"/>
</dbReference>
<evidence type="ECO:0000313" key="4">
    <source>
        <dbReference type="EMBL" id="RLL46965.1"/>
    </source>
</evidence>
<dbReference type="InterPro" id="IPR036866">
    <property type="entry name" value="RibonucZ/Hydroxyglut_hydro"/>
</dbReference>
<evidence type="ECO:0000259" key="3">
    <source>
        <dbReference type="SMART" id="SM00849"/>
    </source>
</evidence>
<dbReference type="SMART" id="SM00849">
    <property type="entry name" value="Lactamase_B"/>
    <property type="match status" value="1"/>
</dbReference>
<dbReference type="Pfam" id="PF12706">
    <property type="entry name" value="Lactamase_B_2"/>
    <property type="match status" value="1"/>
</dbReference>
<sequence length="441" mass="50415">MKTQITFWGGLDTIGGNIAEVTYGNDRVIFDYGLVYNPANAVMDAAGKRGKSRVLDLLKLDAIPRIDGVYSESSLQGPSYLIKKPVPEEKSTYQTGVFISHLHLDHIGVMDTISPNIPVYMTEGSKRLFHVLEQVGEGLPWKRTYTGMRYGESMKIGEIRVTAFPVDHDIIGAASYLIETPDQRILYSGDLRMHGAHPEYIQDWLNVMREKEISMLLMEGTSFRPEQEEQLTRLCKKEEDIKPVAFSILKETNGLALFNMYHRNVERIRYFIDAAREAGRIPILEWETARIADEFINGAAFMIYREDEEGLPTCDLLEKYESIGVEQINQRPEKYLLQNSYHYIYRLLDLNLYDSVYLHANGVPLGAFDPAYATMKVVLEKFGVSYKSLDVSGHATKEDVLHLIDQIKPKLLVPWHSHYPELVMPLDEQQEVLLPEKGKVY</sequence>
<evidence type="ECO:0000256" key="2">
    <source>
        <dbReference type="ARBA" id="ARBA00022884"/>
    </source>
</evidence>
<dbReference type="GO" id="GO:0004527">
    <property type="term" value="F:exonuclease activity"/>
    <property type="evidence" value="ECO:0007669"/>
    <property type="project" value="UniProtKB-KW"/>
</dbReference>
<reference evidence="4 5" key="1">
    <citation type="submission" date="2018-10" db="EMBL/GenBank/DDBJ databases">
        <title>Oceanobacillus sp. YLB-02 draft genome.</title>
        <authorList>
            <person name="Yu L."/>
        </authorList>
    </citation>
    <scope>NUCLEOTIDE SEQUENCE [LARGE SCALE GENOMIC DNA]</scope>
    <source>
        <strain evidence="4 5">YLB-02</strain>
    </source>
</reference>
<dbReference type="PANTHER" id="PTHR43694">
    <property type="entry name" value="RIBONUCLEASE J"/>
    <property type="match status" value="1"/>
</dbReference>
<keyword evidence="4" id="KW-0378">Hydrolase</keyword>
<dbReference type="CDD" id="cd07732">
    <property type="entry name" value="metallo-hydrolase-like_MBL-fold"/>
    <property type="match status" value="1"/>
</dbReference>
<gene>
    <name evidence="4" type="ORF">D8M04_07150</name>
</gene>
<dbReference type="InterPro" id="IPR001279">
    <property type="entry name" value="Metallo-B-lactamas"/>
</dbReference>
<dbReference type="OrthoDB" id="9803916at2"/>
<comment type="caution">
    <text evidence="4">The sequence shown here is derived from an EMBL/GenBank/DDBJ whole genome shotgun (WGS) entry which is preliminary data.</text>
</comment>
<keyword evidence="5" id="KW-1185">Reference proteome</keyword>